<feature type="region of interest" description="Disordered" evidence="1">
    <location>
        <begin position="39"/>
        <end position="98"/>
    </location>
</feature>
<keyword evidence="3" id="KW-1185">Reference proteome</keyword>
<organism evidence="2 3">
    <name type="scientific">Clunio marinus</name>
    <dbReference type="NCBI Taxonomy" id="568069"/>
    <lineage>
        <taxon>Eukaryota</taxon>
        <taxon>Metazoa</taxon>
        <taxon>Ecdysozoa</taxon>
        <taxon>Arthropoda</taxon>
        <taxon>Hexapoda</taxon>
        <taxon>Insecta</taxon>
        <taxon>Pterygota</taxon>
        <taxon>Neoptera</taxon>
        <taxon>Endopterygota</taxon>
        <taxon>Diptera</taxon>
        <taxon>Nematocera</taxon>
        <taxon>Chironomoidea</taxon>
        <taxon>Chironomidae</taxon>
        <taxon>Clunio</taxon>
    </lineage>
</organism>
<protein>
    <submittedName>
        <fullName evidence="2">CLUMA_CG007080, isoform A</fullName>
    </submittedName>
</protein>
<dbReference type="EMBL" id="CVRI01000037">
    <property type="protein sequence ID" value="CRK93547.1"/>
    <property type="molecule type" value="Genomic_DNA"/>
</dbReference>
<dbReference type="Proteomes" id="UP000183832">
    <property type="component" value="Unassembled WGS sequence"/>
</dbReference>
<feature type="compositionally biased region" description="Basic residues" evidence="1">
    <location>
        <begin position="76"/>
        <end position="86"/>
    </location>
</feature>
<feature type="compositionally biased region" description="Polar residues" evidence="1">
    <location>
        <begin position="51"/>
        <end position="68"/>
    </location>
</feature>
<accession>A0A1J1I009</accession>
<proteinExistence type="predicted"/>
<evidence type="ECO:0000313" key="2">
    <source>
        <dbReference type="EMBL" id="CRK93547.1"/>
    </source>
</evidence>
<evidence type="ECO:0000313" key="3">
    <source>
        <dbReference type="Proteomes" id="UP000183832"/>
    </source>
</evidence>
<sequence length="124" mass="14643">MKVILKFFIRKFKLRNENGLNLLFITILICVIFRGVSCQNSRSNRKKGNGKNVQKSFGIDNQRTSQDHNYGLSPRRSGHGQRKRVKSSQQRQHDHEDSEIIKNLSELMYQLTHDFKERLQRSKL</sequence>
<evidence type="ECO:0000256" key="1">
    <source>
        <dbReference type="SAM" id="MobiDB-lite"/>
    </source>
</evidence>
<dbReference type="AlphaFoldDB" id="A0A1J1I009"/>
<name>A0A1J1I009_9DIPT</name>
<reference evidence="2 3" key="1">
    <citation type="submission" date="2015-04" db="EMBL/GenBank/DDBJ databases">
        <authorList>
            <person name="Syromyatnikov M.Y."/>
            <person name="Popov V.N."/>
        </authorList>
    </citation>
    <scope>NUCLEOTIDE SEQUENCE [LARGE SCALE GENOMIC DNA]</scope>
</reference>
<gene>
    <name evidence="2" type="ORF">CLUMA_CG007080</name>
</gene>